<keyword evidence="7" id="KW-0407">Ion channel</keyword>
<evidence type="ECO:0000256" key="8">
    <source>
        <dbReference type="SAM" id="MobiDB-lite"/>
    </source>
</evidence>
<organism evidence="11 12">
    <name type="scientific">Bursaphelenchus okinawaensis</name>
    <dbReference type="NCBI Taxonomy" id="465554"/>
    <lineage>
        <taxon>Eukaryota</taxon>
        <taxon>Metazoa</taxon>
        <taxon>Ecdysozoa</taxon>
        <taxon>Nematoda</taxon>
        <taxon>Chromadorea</taxon>
        <taxon>Rhabditida</taxon>
        <taxon>Tylenchina</taxon>
        <taxon>Tylenchomorpha</taxon>
        <taxon>Aphelenchoidea</taxon>
        <taxon>Aphelenchoididae</taxon>
        <taxon>Bursaphelenchus</taxon>
    </lineage>
</organism>
<evidence type="ECO:0000256" key="3">
    <source>
        <dbReference type="ARBA" id="ARBA00022692"/>
    </source>
</evidence>
<evidence type="ECO:0000259" key="10">
    <source>
        <dbReference type="SMART" id="SM01053"/>
    </source>
</evidence>
<dbReference type="Pfam" id="PF03530">
    <property type="entry name" value="SK_channel"/>
    <property type="match status" value="1"/>
</dbReference>
<name>A0A811L9E7_9BILA</name>
<dbReference type="InterPro" id="IPR036122">
    <property type="entry name" value="CaM-bd_dom_sf"/>
</dbReference>
<feature type="transmembrane region" description="Helical" evidence="9">
    <location>
        <begin position="257"/>
        <end position="276"/>
    </location>
</feature>
<dbReference type="Pfam" id="PF02888">
    <property type="entry name" value="CaMBD"/>
    <property type="match status" value="1"/>
</dbReference>
<dbReference type="AlphaFoldDB" id="A0A811L9E7"/>
<gene>
    <name evidence="11" type="ORF">BOKJ2_LOCUS11280</name>
</gene>
<feature type="transmembrane region" description="Helical" evidence="9">
    <location>
        <begin position="321"/>
        <end position="341"/>
    </location>
</feature>
<protein>
    <recommendedName>
        <fullName evidence="10">Calmodulin-binding domain-containing protein</fullName>
    </recommendedName>
</protein>
<feature type="region of interest" description="Disordered" evidence="8">
    <location>
        <begin position="23"/>
        <end position="43"/>
    </location>
</feature>
<evidence type="ECO:0000313" key="12">
    <source>
        <dbReference type="Proteomes" id="UP000614601"/>
    </source>
</evidence>
<evidence type="ECO:0000256" key="2">
    <source>
        <dbReference type="ARBA" id="ARBA00022448"/>
    </source>
</evidence>
<dbReference type="InterPro" id="IPR015449">
    <property type="entry name" value="K_chnl_Ca-activ_SK"/>
</dbReference>
<dbReference type="GO" id="GO:0005516">
    <property type="term" value="F:calmodulin binding"/>
    <property type="evidence" value="ECO:0007669"/>
    <property type="project" value="InterPro"/>
</dbReference>
<evidence type="ECO:0000256" key="1">
    <source>
        <dbReference type="ARBA" id="ARBA00004141"/>
    </source>
</evidence>
<keyword evidence="6 9" id="KW-0472">Membrane</keyword>
<feature type="compositionally biased region" description="Basic residues" evidence="8">
    <location>
        <begin position="31"/>
        <end position="43"/>
    </location>
</feature>
<feature type="transmembrane region" description="Helical" evidence="9">
    <location>
        <begin position="116"/>
        <end position="135"/>
    </location>
</feature>
<dbReference type="InterPro" id="IPR013099">
    <property type="entry name" value="K_chnl_dom"/>
</dbReference>
<proteinExistence type="predicted"/>
<evidence type="ECO:0000313" key="11">
    <source>
        <dbReference type="EMBL" id="CAD5224841.1"/>
    </source>
</evidence>
<keyword evidence="2" id="KW-0813">Transport</keyword>
<dbReference type="EMBL" id="CAJFCW020000005">
    <property type="protein sequence ID" value="CAG9120250.1"/>
    <property type="molecule type" value="Genomic_DNA"/>
</dbReference>
<dbReference type="InterPro" id="IPR004178">
    <property type="entry name" value="CaM-bd_dom"/>
</dbReference>
<sequence>MDDESGWFLCFWIPALRSFRDDEDDSEATPLKRRTSSRRQKSKRYGISISTKETIHERYLRRQKLCEQRLKISDWCVYLALAGLGLGVIDVEYSVAIFGRSEMANEQSVPGEFVSHFIRILIIFLTFALDFLVFCHHWTEVAILSADTGHQVIGMSIKRKLKLCLELMICSLCPFPGHLHVDWPVLNQSIIMNKRAHIPLNVLLTVPMFLRLYLVGRNMIYHSMIIQDAATRAIASFNRVSVDFPFVLKSIICDRPLTFVVTVSLTFWGCASWIMTQCERYASGNLYNTIHYLSDYAWFEAVTFFAIGYGDLQVQTYCGRSLAILTGVVGAIFSSLITVLLSQKMLLSLAEKRVNQVIAESQLANNHKNAAAIVLQSTWRVVRWQRRVEYQKNASKKDLFHLRLAQRNLLQSVVNFRKCRWKLRMRQEEEDDAITIRRAFTETEERLRMLRARQQQVASHLQGLCSKVDRLSRQCTRHYGTPGYSNPRPKTPQSNGYYREETGLAV</sequence>
<dbReference type="SUPFAM" id="SSF81324">
    <property type="entry name" value="Voltage-gated potassium channels"/>
    <property type="match status" value="1"/>
</dbReference>
<accession>A0A811L9E7</accession>
<reference evidence="11" key="1">
    <citation type="submission" date="2020-09" db="EMBL/GenBank/DDBJ databases">
        <authorList>
            <person name="Kikuchi T."/>
        </authorList>
    </citation>
    <scope>NUCLEOTIDE SEQUENCE</scope>
    <source>
        <strain evidence="11">SH1</strain>
    </source>
</reference>
<dbReference type="Pfam" id="PF07885">
    <property type="entry name" value="Ion_trans_2"/>
    <property type="match status" value="1"/>
</dbReference>
<dbReference type="Gene3D" id="1.10.287.70">
    <property type="match status" value="2"/>
</dbReference>
<feature type="transmembrane region" description="Helical" evidence="9">
    <location>
        <begin position="196"/>
        <end position="214"/>
    </location>
</feature>
<feature type="domain" description="Calmodulin-binding" evidence="10">
    <location>
        <begin position="360"/>
        <end position="439"/>
    </location>
</feature>
<keyword evidence="4 9" id="KW-1133">Transmembrane helix</keyword>
<dbReference type="PANTHER" id="PTHR10153">
    <property type="entry name" value="SMALL CONDUCTANCE CALCIUM-ACTIVATED POTASSIUM CHANNEL"/>
    <property type="match status" value="1"/>
</dbReference>
<feature type="transmembrane region" description="Helical" evidence="9">
    <location>
        <begin position="75"/>
        <end position="96"/>
    </location>
</feature>
<dbReference type="SMART" id="SM01053">
    <property type="entry name" value="CaMBD"/>
    <property type="match status" value="1"/>
</dbReference>
<feature type="transmembrane region" description="Helical" evidence="9">
    <location>
        <begin position="163"/>
        <end position="181"/>
    </location>
</feature>
<dbReference type="EMBL" id="CAJFDH010000005">
    <property type="protein sequence ID" value="CAD5224841.1"/>
    <property type="molecule type" value="Genomic_DNA"/>
</dbReference>
<evidence type="ECO:0000256" key="6">
    <source>
        <dbReference type="ARBA" id="ARBA00023136"/>
    </source>
</evidence>
<comment type="caution">
    <text evidence="11">The sequence shown here is derived from an EMBL/GenBank/DDBJ whole genome shotgun (WGS) entry which is preliminary data.</text>
</comment>
<evidence type="ECO:0000256" key="9">
    <source>
        <dbReference type="SAM" id="Phobius"/>
    </source>
</evidence>
<dbReference type="Proteomes" id="UP000783686">
    <property type="component" value="Unassembled WGS sequence"/>
</dbReference>
<evidence type="ECO:0000256" key="4">
    <source>
        <dbReference type="ARBA" id="ARBA00022989"/>
    </source>
</evidence>
<dbReference type="Proteomes" id="UP000614601">
    <property type="component" value="Unassembled WGS sequence"/>
</dbReference>
<feature type="region of interest" description="Disordered" evidence="8">
    <location>
        <begin position="477"/>
        <end position="506"/>
    </location>
</feature>
<evidence type="ECO:0000256" key="7">
    <source>
        <dbReference type="ARBA" id="ARBA00023303"/>
    </source>
</evidence>
<dbReference type="OrthoDB" id="73653at2759"/>
<keyword evidence="3 9" id="KW-0812">Transmembrane</keyword>
<comment type="subcellular location">
    <subcellularLocation>
        <location evidence="1">Membrane</location>
        <topology evidence="1">Multi-pass membrane protein</topology>
    </subcellularLocation>
</comment>
<keyword evidence="5" id="KW-0406">Ion transport</keyword>
<keyword evidence="12" id="KW-1185">Reference proteome</keyword>
<dbReference type="GO" id="GO:0016286">
    <property type="term" value="F:small conductance calcium-activated potassium channel activity"/>
    <property type="evidence" value="ECO:0007669"/>
    <property type="project" value="InterPro"/>
</dbReference>
<feature type="transmembrane region" description="Helical" evidence="9">
    <location>
        <begin position="296"/>
        <end position="314"/>
    </location>
</feature>
<dbReference type="SUPFAM" id="SSF81327">
    <property type="entry name" value="Small-conductance potassium channel"/>
    <property type="match status" value="1"/>
</dbReference>
<evidence type="ECO:0000256" key="5">
    <source>
        <dbReference type="ARBA" id="ARBA00023065"/>
    </source>
</evidence>
<dbReference type="GO" id="GO:0016020">
    <property type="term" value="C:membrane"/>
    <property type="evidence" value="ECO:0007669"/>
    <property type="project" value="UniProtKB-SubCell"/>
</dbReference>